<protein>
    <recommendedName>
        <fullName evidence="1">valine--tRNA ligase</fullName>
        <ecNumber evidence="1">6.1.1.9</ecNumber>
    </recommendedName>
    <alternativeName>
        <fullName evidence="7">Valyl-tRNA synthetase</fullName>
    </alternativeName>
</protein>
<keyword evidence="4" id="KW-0067">ATP-binding</keyword>
<feature type="domain" description="Aminoacyl-tRNA synthetase class Ia" evidence="10">
    <location>
        <begin position="135"/>
        <end position="335"/>
    </location>
</feature>
<evidence type="ECO:0000259" key="11">
    <source>
        <dbReference type="Pfam" id="PF08264"/>
    </source>
</evidence>
<dbReference type="Pfam" id="PF00133">
    <property type="entry name" value="tRNA-synt_1"/>
    <property type="match status" value="1"/>
</dbReference>
<dbReference type="SUPFAM" id="SSF52374">
    <property type="entry name" value="Nucleotidylyl transferase"/>
    <property type="match status" value="1"/>
</dbReference>
<accession>T1CV41</accession>
<dbReference type="InterPro" id="IPR002300">
    <property type="entry name" value="aa-tRNA-synth_Ia"/>
</dbReference>
<dbReference type="InterPro" id="IPR009080">
    <property type="entry name" value="tRNAsynth_Ia_anticodon-bd"/>
</dbReference>
<evidence type="ECO:0000256" key="2">
    <source>
        <dbReference type="ARBA" id="ARBA00022598"/>
    </source>
</evidence>
<keyword evidence="3" id="KW-0547">Nucleotide-binding</keyword>
<dbReference type="EC" id="6.1.1.9" evidence="1"/>
<dbReference type="Gene3D" id="3.90.740.10">
    <property type="entry name" value="Valyl/Leucyl/Isoleucyl-tRNA synthetase, editing domain"/>
    <property type="match status" value="1"/>
</dbReference>
<gene>
    <name evidence="12" type="ORF">B1B_03499</name>
</gene>
<feature type="domain" description="Methionyl/Valyl/Leucyl/Isoleucyl-tRNA synthetase anticodon-binding" evidence="11">
    <location>
        <begin position="396"/>
        <end position="516"/>
    </location>
</feature>
<reference evidence="12" key="2">
    <citation type="journal article" date="2014" name="ISME J.">
        <title>Microbial stratification in low pH oxic and suboxic macroscopic growths along an acid mine drainage.</title>
        <authorList>
            <person name="Mendez-Garcia C."/>
            <person name="Mesa V."/>
            <person name="Sprenger R.R."/>
            <person name="Richter M."/>
            <person name="Diez M.S."/>
            <person name="Solano J."/>
            <person name="Bargiela R."/>
            <person name="Golyshina O.V."/>
            <person name="Manteca A."/>
            <person name="Ramos J.L."/>
            <person name="Gallego J.R."/>
            <person name="Llorente I."/>
            <person name="Martins Dos Santos V.A."/>
            <person name="Jensen O.N."/>
            <person name="Pelaez A.I."/>
            <person name="Sanchez J."/>
            <person name="Ferrer M."/>
        </authorList>
    </citation>
    <scope>NUCLEOTIDE SEQUENCE</scope>
</reference>
<dbReference type="InterPro" id="IPR009008">
    <property type="entry name" value="Val/Leu/Ile-tRNA-synth_edit"/>
</dbReference>
<evidence type="ECO:0000256" key="4">
    <source>
        <dbReference type="ARBA" id="ARBA00022840"/>
    </source>
</evidence>
<dbReference type="InterPro" id="IPR013155">
    <property type="entry name" value="M/V/L/I-tRNA-synth_anticd-bd"/>
</dbReference>
<dbReference type="PANTHER" id="PTHR11946:SF93">
    <property type="entry name" value="VALINE--TRNA LIGASE, CHLOROPLASTIC_MITOCHONDRIAL 2"/>
    <property type="match status" value="1"/>
</dbReference>
<dbReference type="InterPro" id="IPR014729">
    <property type="entry name" value="Rossmann-like_a/b/a_fold"/>
</dbReference>
<evidence type="ECO:0000259" key="10">
    <source>
        <dbReference type="Pfam" id="PF00133"/>
    </source>
</evidence>
<evidence type="ECO:0000256" key="5">
    <source>
        <dbReference type="ARBA" id="ARBA00022917"/>
    </source>
</evidence>
<evidence type="ECO:0000256" key="9">
    <source>
        <dbReference type="SAM" id="MobiDB-lite"/>
    </source>
</evidence>
<feature type="region of interest" description="Disordered" evidence="9">
    <location>
        <begin position="371"/>
        <end position="393"/>
    </location>
</feature>
<dbReference type="PANTHER" id="PTHR11946">
    <property type="entry name" value="VALYL-TRNA SYNTHETASES"/>
    <property type="match status" value="1"/>
</dbReference>
<keyword evidence="2" id="KW-0436">Ligase</keyword>
<dbReference type="EMBL" id="AUZY01002151">
    <property type="protein sequence ID" value="EQD72909.1"/>
    <property type="molecule type" value="Genomic_DNA"/>
</dbReference>
<organism evidence="12">
    <name type="scientific">mine drainage metagenome</name>
    <dbReference type="NCBI Taxonomy" id="410659"/>
    <lineage>
        <taxon>unclassified sequences</taxon>
        <taxon>metagenomes</taxon>
        <taxon>ecological metagenomes</taxon>
    </lineage>
</organism>
<evidence type="ECO:0000256" key="6">
    <source>
        <dbReference type="ARBA" id="ARBA00023146"/>
    </source>
</evidence>
<dbReference type="GO" id="GO:0002161">
    <property type="term" value="F:aminoacyl-tRNA deacylase activity"/>
    <property type="evidence" value="ECO:0007669"/>
    <property type="project" value="InterPro"/>
</dbReference>
<dbReference type="SUPFAM" id="SSF50677">
    <property type="entry name" value="ValRS/IleRS/LeuRS editing domain"/>
    <property type="match status" value="1"/>
</dbReference>
<evidence type="ECO:0000256" key="1">
    <source>
        <dbReference type="ARBA" id="ARBA00013169"/>
    </source>
</evidence>
<name>T1CV41_9ZZZZ</name>
<dbReference type="InterPro" id="IPR002303">
    <property type="entry name" value="Valyl-tRNA_ligase"/>
</dbReference>
<keyword evidence="5" id="KW-0648">Protein biosynthesis</keyword>
<dbReference type="GO" id="GO:0004832">
    <property type="term" value="F:valine-tRNA ligase activity"/>
    <property type="evidence" value="ECO:0007669"/>
    <property type="project" value="UniProtKB-EC"/>
</dbReference>
<dbReference type="SUPFAM" id="SSF47323">
    <property type="entry name" value="Anticodon-binding domain of a subclass of class I aminoacyl-tRNA synthetases"/>
    <property type="match status" value="1"/>
</dbReference>
<feature type="compositionally biased region" description="Basic and acidic residues" evidence="9">
    <location>
        <begin position="511"/>
        <end position="520"/>
    </location>
</feature>
<dbReference type="GO" id="GO:0005829">
    <property type="term" value="C:cytosol"/>
    <property type="evidence" value="ECO:0007669"/>
    <property type="project" value="TreeGrafter"/>
</dbReference>
<dbReference type="Pfam" id="PF08264">
    <property type="entry name" value="Anticodon_1"/>
    <property type="match status" value="1"/>
</dbReference>
<evidence type="ECO:0000256" key="8">
    <source>
        <dbReference type="ARBA" id="ARBA00047552"/>
    </source>
</evidence>
<comment type="catalytic activity">
    <reaction evidence="8">
        <text>tRNA(Val) + L-valine + ATP = L-valyl-tRNA(Val) + AMP + diphosphate</text>
        <dbReference type="Rhea" id="RHEA:10704"/>
        <dbReference type="Rhea" id="RHEA-COMP:9672"/>
        <dbReference type="Rhea" id="RHEA-COMP:9708"/>
        <dbReference type="ChEBI" id="CHEBI:30616"/>
        <dbReference type="ChEBI" id="CHEBI:33019"/>
        <dbReference type="ChEBI" id="CHEBI:57762"/>
        <dbReference type="ChEBI" id="CHEBI:78442"/>
        <dbReference type="ChEBI" id="CHEBI:78537"/>
        <dbReference type="ChEBI" id="CHEBI:456215"/>
        <dbReference type="EC" id="6.1.1.9"/>
    </reaction>
</comment>
<sequence>MFGDVAVAVHPDDARYRSQIGRRVRVPLVERTVPVIADPSVDPTFGAGALKITPRHDPVDHEIAQRHPELETPPDILDEEGRLTGPWVPADLRGRERETARTLVVDRLKAAGRIGRIEPYRHSVARSERSEAVIEPRLSRQWFVRMADLAVPVQAAVRRGEITLHPERWNRTFNRWMEGIQDWCVSRQILWGHPVPVATCTACGREIVTVVTPERCPACGSRSLSQDPDVLDTWFTSWLWPFVALGWPEPSPDRDRYYPTQVLVTGRDIMFFWVARMMMSGYAFTGRAPFSDVYFSGMLRDEQGRRMSKHLGNSPDPLQVIRERGADTLRWALVFPNPTDEDGPFGASALDGSRNFLTKLWNVTRFARPFLGSPPGRSGPAPPGRSGPAPPGALENRWILSRCHATLREVDRALADFEFTRAATALHGFVWHDLADQYVELAKDALNGRRDGVDPAEFRSVLARVLHRTLRMLHPFVPHVTEELWHVVAPTEGLLALAAWPGADEGDDDPVAEREMENGPRGDPPPPQ</sequence>
<dbReference type="Gene3D" id="1.10.730.10">
    <property type="entry name" value="Isoleucyl-tRNA Synthetase, Domain 1"/>
    <property type="match status" value="1"/>
</dbReference>
<dbReference type="PRINTS" id="PR00986">
    <property type="entry name" value="TRNASYNTHVAL"/>
</dbReference>
<reference evidence="12" key="1">
    <citation type="submission" date="2013-08" db="EMBL/GenBank/DDBJ databases">
        <authorList>
            <person name="Mendez C."/>
            <person name="Richter M."/>
            <person name="Ferrer M."/>
            <person name="Sanchez J."/>
        </authorList>
    </citation>
    <scope>NUCLEOTIDE SEQUENCE</scope>
</reference>
<dbReference type="AlphaFoldDB" id="T1CV41"/>
<evidence type="ECO:0000256" key="3">
    <source>
        <dbReference type="ARBA" id="ARBA00022741"/>
    </source>
</evidence>
<keyword evidence="6 12" id="KW-0030">Aminoacyl-tRNA synthetase</keyword>
<dbReference type="Gene3D" id="3.40.50.620">
    <property type="entry name" value="HUPs"/>
    <property type="match status" value="1"/>
</dbReference>
<dbReference type="CDD" id="cd07962">
    <property type="entry name" value="Anticodon_Ia_Val"/>
    <property type="match status" value="1"/>
</dbReference>
<feature type="compositionally biased region" description="Pro residues" evidence="9">
    <location>
        <begin position="380"/>
        <end position="391"/>
    </location>
</feature>
<feature type="non-terminal residue" evidence="12">
    <location>
        <position position="528"/>
    </location>
</feature>
<comment type="caution">
    <text evidence="12">The sequence shown here is derived from an EMBL/GenBank/DDBJ whole genome shotgun (WGS) entry which is preliminary data.</text>
</comment>
<dbReference type="GO" id="GO:0006438">
    <property type="term" value="P:valyl-tRNA aminoacylation"/>
    <property type="evidence" value="ECO:0007669"/>
    <property type="project" value="InterPro"/>
</dbReference>
<proteinExistence type="predicted"/>
<dbReference type="GO" id="GO:0005524">
    <property type="term" value="F:ATP binding"/>
    <property type="evidence" value="ECO:0007669"/>
    <property type="project" value="UniProtKB-KW"/>
</dbReference>
<dbReference type="InterPro" id="IPR033705">
    <property type="entry name" value="Anticodon_Ia_Val"/>
</dbReference>
<evidence type="ECO:0000256" key="7">
    <source>
        <dbReference type="ARBA" id="ARBA00029936"/>
    </source>
</evidence>
<evidence type="ECO:0000313" key="12">
    <source>
        <dbReference type="EMBL" id="EQD72909.1"/>
    </source>
</evidence>
<feature type="region of interest" description="Disordered" evidence="9">
    <location>
        <begin position="501"/>
        <end position="528"/>
    </location>
</feature>